<dbReference type="RefSeq" id="WP_013020908.1">
    <property type="nucleotide sequence ID" value="NC_013947.1"/>
</dbReference>
<keyword evidence="2" id="KW-0808">Transferase</keyword>
<dbReference type="PANTHER" id="PTHR42743:SF11">
    <property type="entry name" value="AMINODEOXYCHORISMATE LYASE"/>
    <property type="match status" value="1"/>
</dbReference>
<dbReference type="HOGENOM" id="CLU_020844_1_0_11"/>
<protein>
    <submittedName>
        <fullName evidence="2">Aminotransferase class IV</fullName>
    </submittedName>
</protein>
<dbReference type="InterPro" id="IPR050571">
    <property type="entry name" value="Class-IV_PLP-Dep_Aminotrnsfr"/>
</dbReference>
<dbReference type="SUPFAM" id="SSF56752">
    <property type="entry name" value="D-aminoacid aminotransferase-like PLP-dependent enzymes"/>
    <property type="match status" value="1"/>
</dbReference>
<dbReference type="AlphaFoldDB" id="D3PY08"/>
<gene>
    <name evidence="2" type="ordered locus">Snas_5707</name>
</gene>
<dbReference type="Gene3D" id="3.20.10.10">
    <property type="entry name" value="D-amino Acid Aminotransferase, subunit A, domain 2"/>
    <property type="match status" value="1"/>
</dbReference>
<comment type="similarity">
    <text evidence="1">Belongs to the class-IV pyridoxal-phosphate-dependent aminotransferase family.</text>
</comment>
<evidence type="ECO:0000313" key="2">
    <source>
        <dbReference type="EMBL" id="ADD45337.1"/>
    </source>
</evidence>
<evidence type="ECO:0000256" key="1">
    <source>
        <dbReference type="ARBA" id="ARBA00009320"/>
    </source>
</evidence>
<dbReference type="GO" id="GO:0046394">
    <property type="term" value="P:carboxylic acid biosynthetic process"/>
    <property type="evidence" value="ECO:0007669"/>
    <property type="project" value="UniProtKB-ARBA"/>
</dbReference>
<dbReference type="eggNOG" id="COG0115">
    <property type="taxonomic scope" value="Bacteria"/>
</dbReference>
<sequence>MAQVVAVLGKGVVDPSQPILLADDLGPVRGDGLFETINVRQGVAWQLEPHLERMARSAAKMDIELPSLASIRELCEQALTAFGTESEGALRLICTRGLETGSAPTLWATLNPVPDSQRNARRDGLKLLELSLGYPADARARSPWLLGGAKTTSYAVTMSAIRYAQSKGYDDALWTSEDGYLLEGPTSTLVWLNGETLYTVPSDTGILIGTTAAFLFENAHELGLKVGEERIRPADLTAVDGAWMTSSVRGVAPVRSLDNVELNQSPRTAELQKLAGFPTPE</sequence>
<keyword evidence="2" id="KW-0032">Aminotransferase</keyword>
<dbReference type="InterPro" id="IPR043131">
    <property type="entry name" value="BCAT-like_N"/>
</dbReference>
<reference evidence="2 3" key="1">
    <citation type="journal article" date="2009" name="Stand. Genomic Sci.">
        <title>Complete genome sequence of Stackebrandtia nassauensis type strain (LLR-40K-21).</title>
        <authorList>
            <person name="Munk C."/>
            <person name="Lapidus A."/>
            <person name="Copeland A."/>
            <person name="Jando M."/>
            <person name="Mayilraj S."/>
            <person name="Glavina Del Rio T."/>
            <person name="Nolan M."/>
            <person name="Chen F."/>
            <person name="Lucas S."/>
            <person name="Tice H."/>
            <person name="Cheng J.F."/>
            <person name="Han C."/>
            <person name="Detter J.C."/>
            <person name="Bruce D."/>
            <person name="Goodwin L."/>
            <person name="Chain P."/>
            <person name="Pitluck S."/>
            <person name="Goker M."/>
            <person name="Ovchinikova G."/>
            <person name="Pati A."/>
            <person name="Ivanova N."/>
            <person name="Mavromatis K."/>
            <person name="Chen A."/>
            <person name="Palaniappan K."/>
            <person name="Land M."/>
            <person name="Hauser L."/>
            <person name="Chang Y.J."/>
            <person name="Jeffries C.D."/>
            <person name="Bristow J."/>
            <person name="Eisen J.A."/>
            <person name="Markowitz V."/>
            <person name="Hugenholtz P."/>
            <person name="Kyrpides N.C."/>
            <person name="Klenk H.P."/>
        </authorList>
    </citation>
    <scope>NUCLEOTIDE SEQUENCE [LARGE SCALE GENOMIC DNA]</scope>
    <source>
        <strain evidence="3">DSM 44728 / CIP 108903 / NRRL B-16338 / NBRC 102104 / LLR-40K-21</strain>
    </source>
</reference>
<dbReference type="OrthoDB" id="9805628at2"/>
<dbReference type="KEGG" id="sna:Snas_5707"/>
<dbReference type="InterPro" id="IPR043132">
    <property type="entry name" value="BCAT-like_C"/>
</dbReference>
<dbReference type="InterPro" id="IPR036038">
    <property type="entry name" value="Aminotransferase-like"/>
</dbReference>
<proteinExistence type="inferred from homology"/>
<dbReference type="EMBL" id="CP001778">
    <property type="protein sequence ID" value="ADD45337.1"/>
    <property type="molecule type" value="Genomic_DNA"/>
</dbReference>
<keyword evidence="3" id="KW-1185">Reference proteome</keyword>
<accession>D3PY08</accession>
<dbReference type="Pfam" id="PF01063">
    <property type="entry name" value="Aminotran_4"/>
    <property type="match status" value="1"/>
</dbReference>
<dbReference type="InterPro" id="IPR001544">
    <property type="entry name" value="Aminotrans_IV"/>
</dbReference>
<dbReference type="PANTHER" id="PTHR42743">
    <property type="entry name" value="AMINO-ACID AMINOTRANSFERASE"/>
    <property type="match status" value="1"/>
</dbReference>
<dbReference type="Proteomes" id="UP000000844">
    <property type="component" value="Chromosome"/>
</dbReference>
<organism evidence="2 3">
    <name type="scientific">Stackebrandtia nassauensis (strain DSM 44728 / CIP 108903 / NRRL B-16338 / NBRC 102104 / LLR-40K-21)</name>
    <dbReference type="NCBI Taxonomy" id="446470"/>
    <lineage>
        <taxon>Bacteria</taxon>
        <taxon>Bacillati</taxon>
        <taxon>Actinomycetota</taxon>
        <taxon>Actinomycetes</taxon>
        <taxon>Glycomycetales</taxon>
        <taxon>Glycomycetaceae</taxon>
        <taxon>Stackebrandtia</taxon>
    </lineage>
</organism>
<name>D3PY08_STANL</name>
<dbReference type="GO" id="GO:0008483">
    <property type="term" value="F:transaminase activity"/>
    <property type="evidence" value="ECO:0007669"/>
    <property type="project" value="UniProtKB-KW"/>
</dbReference>
<evidence type="ECO:0000313" key="3">
    <source>
        <dbReference type="Proteomes" id="UP000000844"/>
    </source>
</evidence>
<dbReference type="GO" id="GO:0005829">
    <property type="term" value="C:cytosol"/>
    <property type="evidence" value="ECO:0007669"/>
    <property type="project" value="TreeGrafter"/>
</dbReference>
<dbReference type="STRING" id="446470.Snas_5707"/>
<dbReference type="Gene3D" id="3.30.470.10">
    <property type="match status" value="1"/>
</dbReference>